<keyword evidence="9" id="KW-0067">ATP-binding</keyword>
<keyword evidence="13" id="KW-1185">Reference proteome</keyword>
<dbReference type="InterPro" id="IPR015864">
    <property type="entry name" value="FAD_synthase"/>
</dbReference>
<evidence type="ECO:0000256" key="5">
    <source>
        <dbReference type="ARBA" id="ARBA00022679"/>
    </source>
</evidence>
<protein>
    <recommendedName>
        <fullName evidence="2">FAD synthase</fullName>
        <ecNumber evidence="2">2.7.7.2</ecNumber>
    </recommendedName>
</protein>
<evidence type="ECO:0000256" key="10">
    <source>
        <dbReference type="ARBA" id="ARBA00049494"/>
    </source>
</evidence>
<dbReference type="AlphaFoldDB" id="A0A968KZ48"/>
<feature type="domain" description="FAD synthetase" evidence="11">
    <location>
        <begin position="16"/>
        <end position="150"/>
    </location>
</feature>
<evidence type="ECO:0000256" key="2">
    <source>
        <dbReference type="ARBA" id="ARBA00012393"/>
    </source>
</evidence>
<evidence type="ECO:0000313" key="12">
    <source>
        <dbReference type="EMBL" id="NIZ68946.1"/>
    </source>
</evidence>
<dbReference type="Proteomes" id="UP000778951">
    <property type="component" value="Unassembled WGS sequence"/>
</dbReference>
<dbReference type="RefSeq" id="WP_167695058.1">
    <property type="nucleotide sequence ID" value="NZ_CP118181.1"/>
</dbReference>
<proteinExistence type="predicted"/>
<keyword evidence="5" id="KW-0808">Transferase</keyword>
<keyword evidence="4" id="KW-0288">FMN</keyword>
<dbReference type="GO" id="GO:0005524">
    <property type="term" value="F:ATP binding"/>
    <property type="evidence" value="ECO:0007669"/>
    <property type="project" value="UniProtKB-KW"/>
</dbReference>
<organism evidence="12 13">
    <name type="scientific">Entomospira culicis</name>
    <dbReference type="NCBI Taxonomy" id="2719989"/>
    <lineage>
        <taxon>Bacteria</taxon>
        <taxon>Pseudomonadati</taxon>
        <taxon>Spirochaetota</taxon>
        <taxon>Spirochaetia</taxon>
        <taxon>Spirochaetales</taxon>
        <taxon>Spirochaetaceae</taxon>
        <taxon>Entomospira</taxon>
    </lineage>
</organism>
<name>A0A968KZ48_9SPIO</name>
<evidence type="ECO:0000256" key="7">
    <source>
        <dbReference type="ARBA" id="ARBA00022741"/>
    </source>
</evidence>
<comment type="catalytic activity">
    <reaction evidence="10">
        <text>FMN + ATP + H(+) = FAD + diphosphate</text>
        <dbReference type="Rhea" id="RHEA:17237"/>
        <dbReference type="ChEBI" id="CHEBI:15378"/>
        <dbReference type="ChEBI" id="CHEBI:30616"/>
        <dbReference type="ChEBI" id="CHEBI:33019"/>
        <dbReference type="ChEBI" id="CHEBI:57692"/>
        <dbReference type="ChEBI" id="CHEBI:58210"/>
        <dbReference type="EC" id="2.7.7.2"/>
    </reaction>
</comment>
<keyword evidence="6" id="KW-0548">Nucleotidyltransferase</keyword>
<dbReference type="InterPro" id="IPR014729">
    <property type="entry name" value="Rossmann-like_a/b/a_fold"/>
</dbReference>
<dbReference type="GO" id="GO:0003919">
    <property type="term" value="F:FMN adenylyltransferase activity"/>
    <property type="evidence" value="ECO:0007669"/>
    <property type="project" value="UniProtKB-EC"/>
</dbReference>
<evidence type="ECO:0000256" key="3">
    <source>
        <dbReference type="ARBA" id="ARBA00022630"/>
    </source>
</evidence>
<comment type="caution">
    <text evidence="12">The sequence shown here is derived from an EMBL/GenBank/DDBJ whole genome shotgun (WGS) entry which is preliminary data.</text>
</comment>
<evidence type="ECO:0000256" key="1">
    <source>
        <dbReference type="ARBA" id="ARBA00004726"/>
    </source>
</evidence>
<evidence type="ECO:0000313" key="13">
    <source>
        <dbReference type="Proteomes" id="UP000778951"/>
    </source>
</evidence>
<dbReference type="EMBL" id="JAATLM010000001">
    <property type="protein sequence ID" value="NIZ68946.1"/>
    <property type="molecule type" value="Genomic_DNA"/>
</dbReference>
<accession>A0A968KZ48</accession>
<dbReference type="SUPFAM" id="SSF52374">
    <property type="entry name" value="Nucleotidylyl transferase"/>
    <property type="match status" value="1"/>
</dbReference>
<evidence type="ECO:0000259" key="11">
    <source>
        <dbReference type="Pfam" id="PF06574"/>
    </source>
</evidence>
<evidence type="ECO:0000256" key="4">
    <source>
        <dbReference type="ARBA" id="ARBA00022643"/>
    </source>
</evidence>
<keyword evidence="3" id="KW-0285">Flavoprotein</keyword>
<sequence>MIQRNWQTDDYYVSPLSLALGSFDAIHYGHQDLLKEKIDSLERWVLYFRLAPQALRQTTFQGMVRSEAQRLEIFANLGLDGALSLDFSPEISKMNGIDFLEELYQKVAMKQLIIGEDFRLGKGAQVTHTEIKAWAKTKAINVSIHPLRYEAGEGDKYSSSTLREAVLSRNFALIEATSGYGYAIDLRHLDCYQAEGAWHYRLESSEQVLPPDGRYQTVEGIEIVKKEGLLVSAIQLEQAFL</sequence>
<evidence type="ECO:0000256" key="9">
    <source>
        <dbReference type="ARBA" id="ARBA00022840"/>
    </source>
</evidence>
<comment type="pathway">
    <text evidence="1">Cofactor biosynthesis; FAD biosynthesis; FAD from FMN: step 1/1.</text>
</comment>
<gene>
    <name evidence="12" type="ORF">HCT48_01765</name>
</gene>
<dbReference type="Pfam" id="PF06574">
    <property type="entry name" value="FAD_syn"/>
    <property type="match status" value="1"/>
</dbReference>
<dbReference type="Gene3D" id="3.40.50.620">
    <property type="entry name" value="HUPs"/>
    <property type="match status" value="1"/>
</dbReference>
<evidence type="ECO:0000256" key="8">
    <source>
        <dbReference type="ARBA" id="ARBA00022827"/>
    </source>
</evidence>
<dbReference type="GO" id="GO:0009231">
    <property type="term" value="P:riboflavin biosynthetic process"/>
    <property type="evidence" value="ECO:0007669"/>
    <property type="project" value="InterPro"/>
</dbReference>
<evidence type="ECO:0000256" key="6">
    <source>
        <dbReference type="ARBA" id="ARBA00022695"/>
    </source>
</evidence>
<keyword evidence="8" id="KW-0274">FAD</keyword>
<keyword evidence="7" id="KW-0547">Nucleotide-binding</keyword>
<reference evidence="12" key="1">
    <citation type="submission" date="2020-03" db="EMBL/GenBank/DDBJ databases">
        <title>Spirochaetal bacteria isolated from arthropods constitute a novel genus Entomospira genus novum within the order Spirochaetales.</title>
        <authorList>
            <person name="Grana-Miraglia L."/>
            <person name="Sikutova S."/>
            <person name="Fingerle V."/>
            <person name="Sing A."/>
            <person name="Castillo-Ramirez S."/>
            <person name="Margos G."/>
            <person name="Rudolf I."/>
        </authorList>
    </citation>
    <scope>NUCLEOTIDE SEQUENCE</scope>
    <source>
        <strain evidence="12">BR149</strain>
    </source>
</reference>
<dbReference type="EC" id="2.7.7.2" evidence="2"/>